<feature type="compositionally biased region" description="Basic and acidic residues" evidence="10">
    <location>
        <begin position="302"/>
        <end position="315"/>
    </location>
</feature>
<evidence type="ECO:0000313" key="13">
    <source>
        <dbReference type="Proteomes" id="UP000292082"/>
    </source>
</evidence>
<dbReference type="Pfam" id="PF05859">
    <property type="entry name" value="Mis12"/>
    <property type="match status" value="1"/>
</dbReference>
<dbReference type="GO" id="GO:0000444">
    <property type="term" value="C:MIS12/MIND type complex"/>
    <property type="evidence" value="ECO:0007669"/>
    <property type="project" value="TreeGrafter"/>
</dbReference>
<evidence type="ECO:0000256" key="6">
    <source>
        <dbReference type="ARBA" id="ARBA00022838"/>
    </source>
</evidence>
<evidence type="ECO:0000256" key="3">
    <source>
        <dbReference type="ARBA" id="ARBA00022454"/>
    </source>
</evidence>
<keyword evidence="4" id="KW-0132">Cell division</keyword>
<dbReference type="GO" id="GO:0051301">
    <property type="term" value="P:cell division"/>
    <property type="evidence" value="ECO:0007669"/>
    <property type="project" value="UniProtKB-KW"/>
</dbReference>
<dbReference type="GO" id="GO:0005634">
    <property type="term" value="C:nucleus"/>
    <property type="evidence" value="ECO:0007669"/>
    <property type="project" value="InterPro"/>
</dbReference>
<evidence type="ECO:0000256" key="10">
    <source>
        <dbReference type="SAM" id="MobiDB-lite"/>
    </source>
</evidence>
<dbReference type="GO" id="GO:0051382">
    <property type="term" value="P:kinetochore assembly"/>
    <property type="evidence" value="ECO:0007669"/>
    <property type="project" value="TreeGrafter"/>
</dbReference>
<comment type="subcellular location">
    <subcellularLocation>
        <location evidence="1">Chromosome</location>
        <location evidence="1">Centromere</location>
        <location evidence="1">Kinetochore</location>
    </subcellularLocation>
</comment>
<dbReference type="Proteomes" id="UP000292082">
    <property type="component" value="Unassembled WGS sequence"/>
</dbReference>
<keyword evidence="5" id="KW-0498">Mitosis</keyword>
<dbReference type="OrthoDB" id="1884855at2759"/>
<keyword evidence="6" id="KW-0995">Kinetochore</keyword>
<dbReference type="PANTHER" id="PTHR14527">
    <property type="entry name" value="PROTEIN MIS12 HOMOLOG"/>
    <property type="match status" value="1"/>
</dbReference>
<feature type="region of interest" description="Disordered" evidence="10">
    <location>
        <begin position="292"/>
        <end position="315"/>
    </location>
</feature>
<dbReference type="PANTHER" id="PTHR14527:SF2">
    <property type="entry name" value="PROTEIN MIS12 HOMOLOG"/>
    <property type="match status" value="1"/>
</dbReference>
<sequence length="315" mass="34463">MSAPAGPPPTVPSVLLPELLGFIPQFLLDDIINIANDEARHSVDAMEQFLQRWADARVSNPDPKSNNPDWDPTQEIEQGLVAFQTLLESHVDVAFDFFEAWSMRNIFAVDADLPVVAPHQAGLDLQRASDEPEREGELLAEIDELRRKVHAQRKLKRLFTRAVRKSSKDLEHARARLDRLAFLRAPQMHSLLSLPAELQTMYAAVSSLPPVDASAPTPVPDQPGKRPWETSKTGYLNWAVAQLMERAKERAKGEQADEGDASFGEGSAEVGAAAAAAYSVGRAEDMKAILEAVGGDPGAESTKGRNLETMDTRPG</sequence>
<evidence type="ECO:0000256" key="4">
    <source>
        <dbReference type="ARBA" id="ARBA00022618"/>
    </source>
</evidence>
<gene>
    <name evidence="12" type="ORF">BD310DRAFT_930142</name>
    <name evidence="11" type="ORF">BD311DRAFT_807114</name>
</gene>
<dbReference type="Proteomes" id="UP000292957">
    <property type="component" value="Unassembled WGS sequence"/>
</dbReference>
<comment type="similarity">
    <text evidence="2">Belongs to the mis12 family.</text>
</comment>
<dbReference type="EMBL" id="ML143423">
    <property type="protein sequence ID" value="TBU28316.1"/>
    <property type="molecule type" value="Genomic_DNA"/>
</dbReference>
<dbReference type="InterPro" id="IPR008685">
    <property type="entry name" value="Centromere_Mis12"/>
</dbReference>
<evidence type="ECO:0000256" key="2">
    <source>
        <dbReference type="ARBA" id="ARBA00008643"/>
    </source>
</evidence>
<evidence type="ECO:0000256" key="9">
    <source>
        <dbReference type="ARBA" id="ARBA00023328"/>
    </source>
</evidence>
<evidence type="ECO:0000313" key="11">
    <source>
        <dbReference type="EMBL" id="TBU28316.1"/>
    </source>
</evidence>
<accession>A0A4Q9MQ97</accession>
<dbReference type="GO" id="GO:0000070">
    <property type="term" value="P:mitotic sister chromatid segregation"/>
    <property type="evidence" value="ECO:0007669"/>
    <property type="project" value="TreeGrafter"/>
</dbReference>
<keyword evidence="7" id="KW-0175">Coiled coil</keyword>
<organism evidence="11">
    <name type="scientific">Dichomitus squalens</name>
    <dbReference type="NCBI Taxonomy" id="114155"/>
    <lineage>
        <taxon>Eukaryota</taxon>
        <taxon>Fungi</taxon>
        <taxon>Dikarya</taxon>
        <taxon>Basidiomycota</taxon>
        <taxon>Agaricomycotina</taxon>
        <taxon>Agaricomycetes</taxon>
        <taxon>Polyporales</taxon>
        <taxon>Polyporaceae</taxon>
        <taxon>Dichomitus</taxon>
    </lineage>
</organism>
<name>A0A4Q9MQ97_9APHY</name>
<keyword evidence="13" id="KW-1185">Reference proteome</keyword>
<evidence type="ECO:0000256" key="8">
    <source>
        <dbReference type="ARBA" id="ARBA00023306"/>
    </source>
</evidence>
<dbReference type="EMBL" id="ML145141">
    <property type="protein sequence ID" value="TBU57163.1"/>
    <property type="molecule type" value="Genomic_DNA"/>
</dbReference>
<reference evidence="11 13" key="1">
    <citation type="submission" date="2019-01" db="EMBL/GenBank/DDBJ databases">
        <title>Draft genome sequences of three monokaryotic isolates of the white-rot basidiomycete fungus Dichomitus squalens.</title>
        <authorList>
            <consortium name="DOE Joint Genome Institute"/>
            <person name="Lopez S.C."/>
            <person name="Andreopoulos B."/>
            <person name="Pangilinan J."/>
            <person name="Lipzen A."/>
            <person name="Riley R."/>
            <person name="Ahrendt S."/>
            <person name="Ng V."/>
            <person name="Barry K."/>
            <person name="Daum C."/>
            <person name="Grigoriev I.V."/>
            <person name="Hilden K.S."/>
            <person name="Makela M.R."/>
            <person name="de Vries R.P."/>
        </authorList>
    </citation>
    <scope>NUCLEOTIDE SEQUENCE [LARGE SCALE GENOMIC DNA]</scope>
    <source>
        <strain evidence="12 13">CBS 464.89</strain>
        <strain evidence="11">OM18370.1</strain>
    </source>
</reference>
<evidence type="ECO:0000256" key="1">
    <source>
        <dbReference type="ARBA" id="ARBA00004629"/>
    </source>
</evidence>
<protein>
    <submittedName>
        <fullName evidence="11">Mis12 protein-domain-containing protein</fullName>
    </submittedName>
</protein>
<feature type="region of interest" description="Disordered" evidence="10">
    <location>
        <begin position="212"/>
        <end position="231"/>
    </location>
</feature>
<keyword evidence="8" id="KW-0131">Cell cycle</keyword>
<evidence type="ECO:0000256" key="5">
    <source>
        <dbReference type="ARBA" id="ARBA00022776"/>
    </source>
</evidence>
<keyword evidence="9" id="KW-0137">Centromere</keyword>
<keyword evidence="3" id="KW-0158">Chromosome</keyword>
<evidence type="ECO:0000313" key="12">
    <source>
        <dbReference type="EMBL" id="TBU57163.1"/>
    </source>
</evidence>
<proteinExistence type="inferred from homology"/>
<evidence type="ECO:0000256" key="7">
    <source>
        <dbReference type="ARBA" id="ARBA00023054"/>
    </source>
</evidence>
<dbReference type="AlphaFoldDB" id="A0A4Q9MQ97"/>